<dbReference type="RefSeq" id="WP_118704467.1">
    <property type="nucleotide sequence ID" value="NZ_CABJBN010000008.1"/>
</dbReference>
<organism evidence="1 2">
    <name type="scientific">Weissella confusa</name>
    <name type="common">Lactobacillus confusus</name>
    <dbReference type="NCBI Taxonomy" id="1583"/>
    <lineage>
        <taxon>Bacteria</taxon>
        <taxon>Bacillati</taxon>
        <taxon>Bacillota</taxon>
        <taxon>Bacilli</taxon>
        <taxon>Lactobacillales</taxon>
        <taxon>Lactobacillaceae</taxon>
        <taxon>Weissella</taxon>
    </lineage>
</organism>
<comment type="caution">
    <text evidence="1">The sequence shown here is derived from an EMBL/GenBank/DDBJ whole genome shotgun (WGS) entry which is preliminary data.</text>
</comment>
<dbReference type="Proteomes" id="UP000650485">
    <property type="component" value="Unassembled WGS sequence"/>
</dbReference>
<name>A0A413FNZ6_WEICO</name>
<sequence length="66" mass="7386">MNARVDDSILNMTFHLTPGSLTSDKVWIKGQRYPYRCFDGLQIGDSVRVTGVSDGTVALEKLQRNN</sequence>
<dbReference type="AlphaFoldDB" id="A0A413FNZ6"/>
<accession>A0A413FNZ6</accession>
<protein>
    <submittedName>
        <fullName evidence="1">Uncharacterized protein</fullName>
    </submittedName>
</protein>
<reference evidence="1" key="1">
    <citation type="submission" date="2020-08" db="EMBL/GenBank/DDBJ databases">
        <title>Complete genome sequence of Weissella confusa strain FS54 provides insights into metabolic potential.</title>
        <authorList>
            <person name="Fhoula I."/>
            <person name="Najjari A."/>
            <person name="Lekired A."/>
            <person name="Bessrour-Aouam N."/>
            <person name="Jaballah S."/>
            <person name="Klibi N."/>
            <person name="Ouzari H.-I."/>
        </authorList>
    </citation>
    <scope>NUCLEOTIDE SEQUENCE</scope>
    <source>
        <strain evidence="1">FS54</strain>
    </source>
</reference>
<evidence type="ECO:0000313" key="1">
    <source>
        <dbReference type="EMBL" id="MBC6498865.1"/>
    </source>
</evidence>
<gene>
    <name evidence="1" type="ORF">H7R52_09275</name>
</gene>
<proteinExistence type="predicted"/>
<dbReference type="EMBL" id="JACSZT010000007">
    <property type="protein sequence ID" value="MBC6498865.1"/>
    <property type="molecule type" value="Genomic_DNA"/>
</dbReference>
<evidence type="ECO:0000313" key="2">
    <source>
        <dbReference type="Proteomes" id="UP000650485"/>
    </source>
</evidence>